<evidence type="ECO:0000256" key="6">
    <source>
        <dbReference type="SAM" id="Phobius"/>
    </source>
</evidence>
<keyword evidence="2 6" id="KW-0812">Transmembrane</keyword>
<feature type="transmembrane region" description="Helical" evidence="6">
    <location>
        <begin position="234"/>
        <end position="258"/>
    </location>
</feature>
<organism evidence="7 8">
    <name type="scientific">Novosphingobium pituita</name>
    <dbReference type="NCBI Taxonomy" id="3056842"/>
    <lineage>
        <taxon>Bacteria</taxon>
        <taxon>Pseudomonadati</taxon>
        <taxon>Pseudomonadota</taxon>
        <taxon>Alphaproteobacteria</taxon>
        <taxon>Sphingomonadales</taxon>
        <taxon>Sphingomonadaceae</taxon>
        <taxon>Novosphingobium</taxon>
    </lineage>
</organism>
<feature type="transmembrane region" description="Helical" evidence="6">
    <location>
        <begin position="60"/>
        <end position="83"/>
    </location>
</feature>
<dbReference type="Gene3D" id="1.20.120.1630">
    <property type="match status" value="1"/>
</dbReference>
<protein>
    <submittedName>
        <fullName evidence="7">Isoprenylcysteine carboxylmethyltransferase family protein</fullName>
    </submittedName>
</protein>
<dbReference type="Proteomes" id="UP001187221">
    <property type="component" value="Unassembled WGS sequence"/>
</dbReference>
<evidence type="ECO:0000256" key="2">
    <source>
        <dbReference type="ARBA" id="ARBA00022692"/>
    </source>
</evidence>
<feature type="region of interest" description="Disordered" evidence="5">
    <location>
        <begin position="450"/>
        <end position="473"/>
    </location>
</feature>
<proteinExistence type="predicted"/>
<comment type="subcellular location">
    <subcellularLocation>
        <location evidence="1">Membrane</location>
        <topology evidence="1">Multi-pass membrane protein</topology>
    </subcellularLocation>
</comment>
<evidence type="ECO:0000256" key="3">
    <source>
        <dbReference type="ARBA" id="ARBA00022989"/>
    </source>
</evidence>
<keyword evidence="4 6" id="KW-0472">Membrane</keyword>
<gene>
    <name evidence="7" type="ORF">NUTIK01_14260</name>
</gene>
<evidence type="ECO:0000256" key="4">
    <source>
        <dbReference type="ARBA" id="ARBA00023136"/>
    </source>
</evidence>
<comment type="caution">
    <text evidence="7">The sequence shown here is derived from an EMBL/GenBank/DDBJ whole genome shotgun (WGS) entry which is preliminary data.</text>
</comment>
<feature type="transmembrane region" description="Helical" evidence="6">
    <location>
        <begin position="141"/>
        <end position="163"/>
    </location>
</feature>
<dbReference type="InterPro" id="IPR007269">
    <property type="entry name" value="ICMT_MeTrfase"/>
</dbReference>
<feature type="transmembrane region" description="Helical" evidence="6">
    <location>
        <begin position="21"/>
        <end position="40"/>
    </location>
</feature>
<evidence type="ECO:0000256" key="5">
    <source>
        <dbReference type="SAM" id="MobiDB-lite"/>
    </source>
</evidence>
<feature type="transmembrane region" description="Helical" evidence="6">
    <location>
        <begin position="114"/>
        <end position="135"/>
    </location>
</feature>
<evidence type="ECO:0000313" key="7">
    <source>
        <dbReference type="EMBL" id="GMM60649.1"/>
    </source>
</evidence>
<evidence type="ECO:0000313" key="8">
    <source>
        <dbReference type="Proteomes" id="UP001187221"/>
    </source>
</evidence>
<accession>A0ABQ6P7T7</accession>
<keyword evidence="8" id="KW-1185">Reference proteome</keyword>
<dbReference type="RefSeq" id="WP_317974426.1">
    <property type="nucleotide sequence ID" value="NZ_BTFW01000001.1"/>
</dbReference>
<feature type="transmembrane region" description="Helical" evidence="6">
    <location>
        <begin position="200"/>
        <end position="222"/>
    </location>
</feature>
<dbReference type="EMBL" id="BTFW01000001">
    <property type="protein sequence ID" value="GMM60649.1"/>
    <property type="molecule type" value="Genomic_DNA"/>
</dbReference>
<name>A0ABQ6P7T7_9SPHN</name>
<sequence length="473" mass="51863">MTQTPVSKAPVFGAPPRPASDVSAAVGLAGLAGLMVWVAICRAWPEIGAALNLPGPRERLAGSSAAVLALVFSGTPMVLWSLLVDKVHLRPSTGIDWSAPRPLRAVTDGAMTKLAGLWATWGLIAFVYCLARWYWRGPYVFAMDLLEQAAPLLFLGAIPYVLWLDRVLVEPRDGAWHFGAMLIGREAYDREQVWHHLRAWSVKGFFCAFMISILPGGFGAVVEADWSRLGADPVAWSNAAISAMFMIDVQIAMVGYLLTMKPLDAQIRTANPFLAGWVAALICYPPFVLMGGGGVLDYHQNTAEWTYWLAGHPALLWLWGGIMVVLTGIYAWATVAFGLRFSNLTWRGVVTNGPYAWTRHPAYLSKNLFWWLATLPFLVTTHSLVDAVRNTVILGIVSGVYFWRAKTEERHLLAADPKYRAYHAWMGENGPVTRRLAALENALVGRRRGAGEGVVREGGAGEESGQGDRHPAQ</sequence>
<dbReference type="Pfam" id="PF04140">
    <property type="entry name" value="ICMT"/>
    <property type="match status" value="1"/>
</dbReference>
<evidence type="ECO:0000256" key="1">
    <source>
        <dbReference type="ARBA" id="ARBA00004141"/>
    </source>
</evidence>
<reference evidence="7 8" key="1">
    <citation type="submission" date="2023-06" db="EMBL/GenBank/DDBJ databases">
        <title>Draft genome sequence of Novosphingobium sp. strain IK01.</title>
        <authorList>
            <person name="Hatamoto M."/>
            <person name="Ikarashi T."/>
            <person name="Yamaguchi T."/>
        </authorList>
    </citation>
    <scope>NUCLEOTIDE SEQUENCE [LARGE SCALE GENOMIC DNA]</scope>
    <source>
        <strain evidence="7 8">IK01</strain>
    </source>
</reference>
<feature type="transmembrane region" description="Helical" evidence="6">
    <location>
        <begin position="316"/>
        <end position="339"/>
    </location>
</feature>
<keyword evidence="3 6" id="KW-1133">Transmembrane helix</keyword>
<feature type="transmembrane region" description="Helical" evidence="6">
    <location>
        <begin position="270"/>
        <end position="296"/>
    </location>
</feature>